<evidence type="ECO:0000313" key="5">
    <source>
        <dbReference type="Proteomes" id="UP001176961"/>
    </source>
</evidence>
<evidence type="ECO:0008006" key="6">
    <source>
        <dbReference type="Google" id="ProtNLM"/>
    </source>
</evidence>
<proteinExistence type="predicted"/>
<dbReference type="InterPro" id="IPR017937">
    <property type="entry name" value="Thioredoxin_CS"/>
</dbReference>
<dbReference type="EMBL" id="CATQJL010000305">
    <property type="protein sequence ID" value="CAJ0601658.1"/>
    <property type="molecule type" value="Genomic_DNA"/>
</dbReference>
<dbReference type="InterPro" id="IPR051099">
    <property type="entry name" value="AGR/TXD"/>
</dbReference>
<evidence type="ECO:0000256" key="1">
    <source>
        <dbReference type="ARBA" id="ARBA00022729"/>
    </source>
</evidence>
<name>A0AA36H109_CYLNA</name>
<feature type="compositionally biased region" description="Basic and acidic residues" evidence="2">
    <location>
        <begin position="178"/>
        <end position="194"/>
    </location>
</feature>
<dbReference type="PROSITE" id="PS00194">
    <property type="entry name" value="THIOREDOXIN_1"/>
    <property type="match status" value="1"/>
</dbReference>
<keyword evidence="5" id="KW-1185">Reference proteome</keyword>
<feature type="signal peptide" evidence="3">
    <location>
        <begin position="1"/>
        <end position="16"/>
    </location>
</feature>
<dbReference type="SUPFAM" id="SSF52833">
    <property type="entry name" value="Thioredoxin-like"/>
    <property type="match status" value="1"/>
</dbReference>
<evidence type="ECO:0000313" key="4">
    <source>
        <dbReference type="EMBL" id="CAJ0601658.1"/>
    </source>
</evidence>
<evidence type="ECO:0000256" key="3">
    <source>
        <dbReference type="SAM" id="SignalP"/>
    </source>
</evidence>
<feature type="compositionally biased region" description="Basic and acidic residues" evidence="2">
    <location>
        <begin position="205"/>
        <end position="250"/>
    </location>
</feature>
<evidence type="ECO:0000256" key="2">
    <source>
        <dbReference type="SAM" id="MobiDB-lite"/>
    </source>
</evidence>
<feature type="compositionally biased region" description="Acidic residues" evidence="2">
    <location>
        <begin position="251"/>
        <end position="262"/>
    </location>
</feature>
<feature type="region of interest" description="Disordered" evidence="2">
    <location>
        <begin position="169"/>
        <end position="335"/>
    </location>
</feature>
<feature type="compositionally biased region" description="Acidic residues" evidence="2">
    <location>
        <begin position="195"/>
        <end position="204"/>
    </location>
</feature>
<feature type="chain" id="PRO_5041441784" description="Thioredoxin domain-containing protein" evidence="3">
    <location>
        <begin position="17"/>
        <end position="335"/>
    </location>
</feature>
<comment type="caution">
    <text evidence="4">The sequence shown here is derived from an EMBL/GenBank/DDBJ whole genome shotgun (WGS) entry which is preliminary data.</text>
</comment>
<reference evidence="4" key="1">
    <citation type="submission" date="2023-07" db="EMBL/GenBank/DDBJ databases">
        <authorList>
            <consortium name="CYATHOMIX"/>
        </authorList>
    </citation>
    <scope>NUCLEOTIDE SEQUENCE</scope>
    <source>
        <strain evidence="4">N/A</strain>
    </source>
</reference>
<organism evidence="4 5">
    <name type="scientific">Cylicocyclus nassatus</name>
    <name type="common">Nematode worm</name>
    <dbReference type="NCBI Taxonomy" id="53992"/>
    <lineage>
        <taxon>Eukaryota</taxon>
        <taxon>Metazoa</taxon>
        <taxon>Ecdysozoa</taxon>
        <taxon>Nematoda</taxon>
        <taxon>Chromadorea</taxon>
        <taxon>Rhabditida</taxon>
        <taxon>Rhabditina</taxon>
        <taxon>Rhabditomorpha</taxon>
        <taxon>Strongyloidea</taxon>
        <taxon>Strongylidae</taxon>
        <taxon>Cylicocyclus</taxon>
    </lineage>
</organism>
<dbReference type="Proteomes" id="UP001176961">
    <property type="component" value="Unassembled WGS sequence"/>
</dbReference>
<gene>
    <name evidence="4" type="ORF">CYNAS_LOCUS13641</name>
</gene>
<dbReference type="AlphaFoldDB" id="A0AA36H109"/>
<accession>A0AA36H109</accession>
<keyword evidence="1 3" id="KW-0732">Signal</keyword>
<feature type="compositionally biased region" description="Basic and acidic residues" evidence="2">
    <location>
        <begin position="263"/>
        <end position="313"/>
    </location>
</feature>
<protein>
    <recommendedName>
        <fullName evidence="6">Thioredoxin domain-containing protein</fullName>
    </recommendedName>
</protein>
<dbReference type="PANTHER" id="PTHR15337">
    <property type="entry name" value="ANTERIOR GRADIENT PROTEIN-RELATED"/>
    <property type="match status" value="1"/>
</dbReference>
<dbReference type="Gene3D" id="3.40.30.10">
    <property type="entry name" value="Glutaredoxin"/>
    <property type="match status" value="1"/>
</dbReference>
<dbReference type="PANTHER" id="PTHR15337:SF11">
    <property type="entry name" value="THIOREDOXIN DOMAIN-CONTAINING PROTEIN"/>
    <property type="match status" value="1"/>
</dbReference>
<dbReference type="GO" id="GO:0005783">
    <property type="term" value="C:endoplasmic reticulum"/>
    <property type="evidence" value="ECO:0007669"/>
    <property type="project" value="TreeGrafter"/>
</dbReference>
<dbReference type="InterPro" id="IPR036249">
    <property type="entry name" value="Thioredoxin-like_sf"/>
</dbReference>
<sequence length="335" mass="39645">MRLWLLLVALYSIAYAKEEKKDAKDGAEKAENPLANGFVGDIDWVEWHKAIGVAKDLRKPIMLIIHKTWCGACKRLKSEFSTAPQTKDLVTLSKKFVMVNVQDDEEPQEHKYAPDGGYIPRVLFLDTDAEPLLTNNAKRYKNNKYFYPFVPELVDGMKRALEEFKEIEKGGRRPRLSKNAEGEQADTKPRKKAEEEDEEEDEMKYEESKTEKKKDSKKDEKKKEEKVKEEKKTEKKKSEQEKKEKEKKKEEEEEKEDEEEEEKVAKKKEDKKKEDKKKEDKKKEDKKKEDKKKEDKKKDDKKKEDKKKEDKKKDEKKKKSTKDEKGMEEAILTYL</sequence>
<dbReference type="Pfam" id="PF13899">
    <property type="entry name" value="Thioredoxin_7"/>
    <property type="match status" value="1"/>
</dbReference>